<dbReference type="GO" id="GO:0005576">
    <property type="term" value="C:extracellular region"/>
    <property type="evidence" value="ECO:0007669"/>
    <property type="project" value="InterPro"/>
</dbReference>
<name>A0A3G1AZS0_CHRPC</name>
<reference evidence="3" key="1">
    <citation type="journal article" date="2015" name="Sci. Bull.">
        <title>Genomic structure and evolution of beta-defensin genes in the golden pheasant and hwamei.</title>
        <authorList>
            <person name="Chen H."/>
            <person name="Ma M.-Y."/>
            <person name="Sun L."/>
            <person name="Fang S.-G."/>
            <person name="Wan Q.-H."/>
        </authorList>
    </citation>
    <scope>NUCLEOTIDE SEQUENCE</scope>
</reference>
<feature type="chain" id="PRO_5018003514" evidence="1">
    <location>
        <begin position="21"/>
        <end position="76"/>
    </location>
</feature>
<evidence type="ECO:0000313" key="3">
    <source>
        <dbReference type="EMBL" id="AJW76446.1"/>
    </source>
</evidence>
<dbReference type="EMBL" id="KJ777684">
    <property type="protein sequence ID" value="AJW76446.1"/>
    <property type="molecule type" value="Genomic_DNA"/>
</dbReference>
<dbReference type="SUPFAM" id="SSF57392">
    <property type="entry name" value="Defensin-like"/>
    <property type="match status" value="1"/>
</dbReference>
<keyword evidence="1" id="KW-0732">Signal</keyword>
<organism evidence="3">
    <name type="scientific">Chrysolophus pictus</name>
    <name type="common">Golden pheasant</name>
    <name type="synonym">Phasianus pictus</name>
    <dbReference type="NCBI Taxonomy" id="9089"/>
    <lineage>
        <taxon>Eukaryota</taxon>
        <taxon>Metazoa</taxon>
        <taxon>Chordata</taxon>
        <taxon>Craniata</taxon>
        <taxon>Vertebrata</taxon>
        <taxon>Euteleostomi</taxon>
        <taxon>Archelosauria</taxon>
        <taxon>Archosauria</taxon>
        <taxon>Dinosauria</taxon>
        <taxon>Saurischia</taxon>
        <taxon>Theropoda</taxon>
        <taxon>Coelurosauria</taxon>
        <taxon>Aves</taxon>
        <taxon>Neognathae</taxon>
        <taxon>Galloanserae</taxon>
        <taxon>Galliformes</taxon>
        <taxon>Phasianidae</taxon>
        <taxon>Phasianinae</taxon>
        <taxon>Chrysolophus</taxon>
    </lineage>
</organism>
<protein>
    <submittedName>
        <fullName evidence="3">Beta-defensin 167</fullName>
    </submittedName>
</protein>
<dbReference type="Pfam" id="PF00711">
    <property type="entry name" value="Defensin_beta"/>
    <property type="match status" value="1"/>
</dbReference>
<dbReference type="AlphaFoldDB" id="A0A3G1AZS0"/>
<accession>A0A3G1AZS0</accession>
<sequence>MRILFLLLAVLFVVLQAVAGEPFFSSPMRACRFRRGFCFPWQCRRPYYRVGSCGGSSSCCVRYVEVQGIPIAMADS</sequence>
<feature type="domain" description="Beta-defensin-like" evidence="2">
    <location>
        <begin position="29"/>
        <end position="60"/>
    </location>
</feature>
<evidence type="ECO:0000256" key="1">
    <source>
        <dbReference type="SAM" id="SignalP"/>
    </source>
</evidence>
<evidence type="ECO:0000259" key="2">
    <source>
        <dbReference type="Pfam" id="PF00711"/>
    </source>
</evidence>
<dbReference type="GO" id="GO:0006952">
    <property type="term" value="P:defense response"/>
    <property type="evidence" value="ECO:0007669"/>
    <property type="project" value="InterPro"/>
</dbReference>
<dbReference type="InterPro" id="IPR001855">
    <property type="entry name" value="Defensin_beta-like"/>
</dbReference>
<feature type="signal peptide" evidence="1">
    <location>
        <begin position="1"/>
        <end position="20"/>
    </location>
</feature>
<proteinExistence type="predicted"/>